<dbReference type="AlphaFoldDB" id="A0A1G7NE84"/>
<comment type="similarity">
    <text evidence="1">Belongs to the N(4)/N(6)-methyltransferase family.</text>
</comment>
<sequence length="243" mass="27242">MTDIKQLLKEFERFAYGQSLHGAFVELLDWTLLPFKKWDSAELQNSALETYQSHPKVQQLITLVTIIGDLSEGFCDPLGELYQQAISTGRNGQYWSPEHLCDMMAIMSVGDNSLPGQTVADCACGSGRMLLAAAKINRHLKLYGADLDNTCCKMTLLNMLFNSLTGEIAHMNSLSNDFYTGYQVCTALVNGYHIPYYIEFIEPSQSRIWLHDLKGTEVKPKFDKPFEPVSASHQINGVQGTLF</sequence>
<dbReference type="GO" id="GO:0008170">
    <property type="term" value="F:N-methyltransferase activity"/>
    <property type="evidence" value="ECO:0007669"/>
    <property type="project" value="InterPro"/>
</dbReference>
<dbReference type="Pfam" id="PF02384">
    <property type="entry name" value="N6_Mtase"/>
    <property type="match status" value="1"/>
</dbReference>
<gene>
    <name evidence="3" type="ORF">SAMN05216464_12633</name>
</gene>
<evidence type="ECO:0000313" key="4">
    <source>
        <dbReference type="Proteomes" id="UP000199072"/>
    </source>
</evidence>
<evidence type="ECO:0000313" key="3">
    <source>
        <dbReference type="EMBL" id="SDF72343.1"/>
    </source>
</evidence>
<protein>
    <submittedName>
        <fullName evidence="3">Type I restriction enzyme M protein</fullName>
    </submittedName>
</protein>
<dbReference type="PANTHER" id="PTHR42998">
    <property type="entry name" value="TYPE I RESTRICTION ENZYME HINDVIIP M PROTEIN-RELATED"/>
    <property type="match status" value="1"/>
</dbReference>
<dbReference type="SUPFAM" id="SSF53335">
    <property type="entry name" value="S-adenosyl-L-methionine-dependent methyltransferases"/>
    <property type="match status" value="1"/>
</dbReference>
<dbReference type="EMBL" id="FNAI01000026">
    <property type="protein sequence ID" value="SDF72343.1"/>
    <property type="molecule type" value="Genomic_DNA"/>
</dbReference>
<dbReference type="Gene3D" id="3.40.50.150">
    <property type="entry name" value="Vaccinia Virus protein VP39"/>
    <property type="match status" value="1"/>
</dbReference>
<dbReference type="GO" id="GO:0003677">
    <property type="term" value="F:DNA binding"/>
    <property type="evidence" value="ECO:0007669"/>
    <property type="project" value="InterPro"/>
</dbReference>
<evidence type="ECO:0000256" key="1">
    <source>
        <dbReference type="ARBA" id="ARBA00006594"/>
    </source>
</evidence>
<dbReference type="OrthoDB" id="9814572at2"/>
<dbReference type="PANTHER" id="PTHR42998:SF1">
    <property type="entry name" value="TYPE I RESTRICTION ENZYME HINDI METHYLASE SUBUNIT"/>
    <property type="match status" value="1"/>
</dbReference>
<dbReference type="Proteomes" id="UP000199072">
    <property type="component" value="Unassembled WGS sequence"/>
</dbReference>
<dbReference type="STRING" id="1391627.SAMN05216464_12633"/>
<reference evidence="3 4" key="1">
    <citation type="submission" date="2016-10" db="EMBL/GenBank/DDBJ databases">
        <authorList>
            <person name="de Groot N.N."/>
        </authorList>
    </citation>
    <scope>NUCLEOTIDE SEQUENCE [LARGE SCALE GENOMIC DNA]</scope>
    <source>
        <strain evidence="3 4">47C3B</strain>
    </source>
</reference>
<evidence type="ECO:0000259" key="2">
    <source>
        <dbReference type="Pfam" id="PF02384"/>
    </source>
</evidence>
<name>A0A1G7NE84_9SPHI</name>
<dbReference type="InterPro" id="IPR003356">
    <property type="entry name" value="DNA_methylase_A-5"/>
</dbReference>
<organism evidence="3 4">
    <name type="scientific">Mucilaginibacter pineti</name>
    <dbReference type="NCBI Taxonomy" id="1391627"/>
    <lineage>
        <taxon>Bacteria</taxon>
        <taxon>Pseudomonadati</taxon>
        <taxon>Bacteroidota</taxon>
        <taxon>Sphingobacteriia</taxon>
        <taxon>Sphingobacteriales</taxon>
        <taxon>Sphingobacteriaceae</taxon>
        <taxon>Mucilaginibacter</taxon>
    </lineage>
</organism>
<dbReference type="InterPro" id="IPR029063">
    <property type="entry name" value="SAM-dependent_MTases_sf"/>
</dbReference>
<accession>A0A1G7NE84</accession>
<dbReference type="RefSeq" id="WP_091157422.1">
    <property type="nucleotide sequence ID" value="NZ_FNAI01000026.1"/>
</dbReference>
<proteinExistence type="inferred from homology"/>
<feature type="domain" description="DNA methylase adenine-specific" evidence="2">
    <location>
        <begin position="87"/>
        <end position="180"/>
    </location>
</feature>
<dbReference type="InterPro" id="IPR052916">
    <property type="entry name" value="Type-I_RE_MTase_Subunit"/>
</dbReference>
<keyword evidence="4" id="KW-1185">Reference proteome</keyword>